<gene>
    <name evidence="1" type="ORF">CEXT_760591</name>
</gene>
<proteinExistence type="predicted"/>
<evidence type="ECO:0000313" key="1">
    <source>
        <dbReference type="EMBL" id="GIY71965.1"/>
    </source>
</evidence>
<name>A0AAV4VNN5_CAEEX</name>
<dbReference type="AlphaFoldDB" id="A0AAV4VNN5"/>
<dbReference type="Proteomes" id="UP001054945">
    <property type="component" value="Unassembled WGS sequence"/>
</dbReference>
<keyword evidence="2" id="KW-1185">Reference proteome</keyword>
<organism evidence="1 2">
    <name type="scientific">Caerostris extrusa</name>
    <name type="common">Bark spider</name>
    <name type="synonym">Caerostris bankana</name>
    <dbReference type="NCBI Taxonomy" id="172846"/>
    <lineage>
        <taxon>Eukaryota</taxon>
        <taxon>Metazoa</taxon>
        <taxon>Ecdysozoa</taxon>
        <taxon>Arthropoda</taxon>
        <taxon>Chelicerata</taxon>
        <taxon>Arachnida</taxon>
        <taxon>Araneae</taxon>
        <taxon>Araneomorphae</taxon>
        <taxon>Entelegynae</taxon>
        <taxon>Araneoidea</taxon>
        <taxon>Araneidae</taxon>
        <taxon>Caerostris</taxon>
    </lineage>
</organism>
<reference evidence="1 2" key="1">
    <citation type="submission" date="2021-06" db="EMBL/GenBank/DDBJ databases">
        <title>Caerostris extrusa draft genome.</title>
        <authorList>
            <person name="Kono N."/>
            <person name="Arakawa K."/>
        </authorList>
    </citation>
    <scope>NUCLEOTIDE SEQUENCE [LARGE SCALE GENOMIC DNA]</scope>
</reference>
<comment type="caution">
    <text evidence="1">The sequence shown here is derived from an EMBL/GenBank/DDBJ whole genome shotgun (WGS) entry which is preliminary data.</text>
</comment>
<accession>A0AAV4VNN5</accession>
<evidence type="ECO:0000313" key="2">
    <source>
        <dbReference type="Proteomes" id="UP001054945"/>
    </source>
</evidence>
<dbReference type="EMBL" id="BPLR01014876">
    <property type="protein sequence ID" value="GIY71965.1"/>
    <property type="molecule type" value="Genomic_DNA"/>
</dbReference>
<sequence>MSSISFLSQASSDIKSIEYVSLSLLEDQYAYFLHHLNSVRRSITIYQDETLLEALLATLRCGRGEGNINPLFRIQITHTLPECQATSLSLLRETKECINRFQTFIFQNRMRRKIPFRMFYFYLP</sequence>
<protein>
    <submittedName>
        <fullName evidence="1">Uncharacterized protein</fullName>
    </submittedName>
</protein>